<dbReference type="AlphaFoldDB" id="A0A7J8T2E0"/>
<keyword evidence="2" id="KW-1185">Reference proteome</keyword>
<evidence type="ECO:0000313" key="2">
    <source>
        <dbReference type="Proteomes" id="UP000593561"/>
    </source>
</evidence>
<protein>
    <submittedName>
        <fullName evidence="1">Uncharacterized protein</fullName>
    </submittedName>
</protein>
<reference evidence="1 2" key="1">
    <citation type="journal article" date="2019" name="Genome Biol. Evol.">
        <title>Insights into the evolution of the New World diploid cottons (Gossypium, subgenus Houzingenia) based on genome sequencing.</title>
        <authorList>
            <person name="Grover C.E."/>
            <person name="Arick M.A. 2nd"/>
            <person name="Thrash A."/>
            <person name="Conover J.L."/>
            <person name="Sanders W.S."/>
            <person name="Peterson D.G."/>
            <person name="Frelichowski J.E."/>
            <person name="Scheffler J.A."/>
            <person name="Scheffler B.E."/>
            <person name="Wendel J.F."/>
        </authorList>
    </citation>
    <scope>NUCLEOTIDE SEQUENCE [LARGE SCALE GENOMIC DNA]</scope>
    <source>
        <strain evidence="1">27</strain>
        <tissue evidence="1">Leaf</tissue>
    </source>
</reference>
<evidence type="ECO:0000313" key="1">
    <source>
        <dbReference type="EMBL" id="MBA0632529.1"/>
    </source>
</evidence>
<proteinExistence type="predicted"/>
<feature type="non-terminal residue" evidence="1">
    <location>
        <position position="33"/>
    </location>
</feature>
<dbReference type="EMBL" id="JABFAC010000013">
    <property type="protein sequence ID" value="MBA0632529.1"/>
    <property type="molecule type" value="Genomic_DNA"/>
</dbReference>
<sequence>MFLSMRWLCNTPNPYPSLEQGYGALPEFSNQMK</sequence>
<accession>A0A7J8T2E0</accession>
<gene>
    <name evidence="1" type="ORF">Godav_001249</name>
</gene>
<dbReference type="Proteomes" id="UP000593561">
    <property type="component" value="Unassembled WGS sequence"/>
</dbReference>
<organism evidence="1 2">
    <name type="scientific">Gossypium davidsonii</name>
    <name type="common">Davidson's cotton</name>
    <name type="synonym">Gossypium klotzschianum subsp. davidsonii</name>
    <dbReference type="NCBI Taxonomy" id="34287"/>
    <lineage>
        <taxon>Eukaryota</taxon>
        <taxon>Viridiplantae</taxon>
        <taxon>Streptophyta</taxon>
        <taxon>Embryophyta</taxon>
        <taxon>Tracheophyta</taxon>
        <taxon>Spermatophyta</taxon>
        <taxon>Magnoliopsida</taxon>
        <taxon>eudicotyledons</taxon>
        <taxon>Gunneridae</taxon>
        <taxon>Pentapetalae</taxon>
        <taxon>rosids</taxon>
        <taxon>malvids</taxon>
        <taxon>Malvales</taxon>
        <taxon>Malvaceae</taxon>
        <taxon>Malvoideae</taxon>
        <taxon>Gossypium</taxon>
    </lineage>
</organism>
<name>A0A7J8T2E0_GOSDV</name>
<comment type="caution">
    <text evidence="1">The sequence shown here is derived from an EMBL/GenBank/DDBJ whole genome shotgun (WGS) entry which is preliminary data.</text>
</comment>